<evidence type="ECO:0000313" key="1">
    <source>
        <dbReference type="EMBL" id="SFG16693.1"/>
    </source>
</evidence>
<dbReference type="OrthoDB" id="3846417at2"/>
<dbReference type="RefSeq" id="WP_075031311.1">
    <property type="nucleotide sequence ID" value="NZ_FONR01000016.1"/>
</dbReference>
<organism evidence="1 2">
    <name type="scientific">Streptomyces mirabilis</name>
    <dbReference type="NCBI Taxonomy" id="68239"/>
    <lineage>
        <taxon>Bacteria</taxon>
        <taxon>Bacillati</taxon>
        <taxon>Actinomycetota</taxon>
        <taxon>Actinomycetes</taxon>
        <taxon>Kitasatosporales</taxon>
        <taxon>Streptomycetaceae</taxon>
        <taxon>Streptomyces</taxon>
    </lineage>
</organism>
<reference evidence="1 2" key="1">
    <citation type="submission" date="2016-10" db="EMBL/GenBank/DDBJ databases">
        <authorList>
            <person name="de Groot N.N."/>
        </authorList>
    </citation>
    <scope>NUCLEOTIDE SEQUENCE [LARGE SCALE GENOMIC DNA]</scope>
    <source>
        <strain evidence="1 2">OK461</strain>
    </source>
</reference>
<evidence type="ECO:0008006" key="3">
    <source>
        <dbReference type="Google" id="ProtNLM"/>
    </source>
</evidence>
<evidence type="ECO:0000313" key="2">
    <source>
        <dbReference type="Proteomes" id="UP000181942"/>
    </source>
</evidence>
<proteinExistence type="predicted"/>
<sequence>MDLEALRFADFTLLDDAVEDWTTMIRDLDDLKESADKGLRSAANKANWAGVNATVSKEFIGKTSGEFADAHTQATSIRNILRDTLGELKDYQKKLNAAIERGLKKNLTVVSTTGGAFTVTMNIHPDRAAKGTTVPEHDASDVTALRDEVQKILNAATESDNSANTVLQALVDQSRLGFSDAGYADRDSAADAVKEADELAKLAQKDPKDLTVEEFDRLDAGLKKYANDDLFAERFATRLGAKGTLEFWTKLTEPTTNPELFRARREQLDDLQQHIGLTLATATQSDTAAMTEWKRQMVDLGDKPVGRGGGFPFGVQVMSNFMRWGDYDDQFLGDYGKKLMDTERKLTHNGQHVAWQQMGFDPDLNRTGTDGGYDPMTGYLKALSNSPDAATEFFNGQFIGKDEDHKKALSNFDYLFEERAWPQDQDDKGDASIAGRNNLALALEAATTGHPAGELPTLDTPSHNPEQTKLMESLVASISDDNERVTKHGFMGDSIGQIASEYLPDLNRAMTDDGDDDTNRLFPIAGSEAEFNHRDVTRFLFTVGQNPEGYAAVEVGQKAYMANLMEYHLNPDLSEDQRYAKDPQFVVEQIAKGSGEVSGTLAQGRAEVVAGEADEKDKAYEHSVAQWKNAISGTVGTITGVGTTFITSPAGGAAAGGIAGTATSMVLEELFKDAEGKAKDDAGPVMGEHWESGLDNNSKYTEKAAEAAAKNHNRTDLPDVGEWARDGAQRGFNASGTNVIAMAPDLKTDV</sequence>
<dbReference type="EMBL" id="FONR01000016">
    <property type="protein sequence ID" value="SFG16693.1"/>
    <property type="molecule type" value="Genomic_DNA"/>
</dbReference>
<dbReference type="AlphaFoldDB" id="A0A1I2PMP0"/>
<accession>A0A1I2PMP0</accession>
<protein>
    <recommendedName>
        <fullName evidence="3">AG2 protein</fullName>
    </recommendedName>
</protein>
<gene>
    <name evidence="1" type="ORF">SAMN02787118_116209</name>
</gene>
<dbReference type="Proteomes" id="UP000181942">
    <property type="component" value="Unassembled WGS sequence"/>
</dbReference>
<name>A0A1I2PMP0_9ACTN</name>